<dbReference type="EMBL" id="RFLX01000001">
    <property type="protein sequence ID" value="RMI27357.1"/>
    <property type="molecule type" value="Genomic_DNA"/>
</dbReference>
<evidence type="ECO:0000256" key="8">
    <source>
        <dbReference type="ARBA" id="ARBA00023237"/>
    </source>
</evidence>
<dbReference type="InterPro" id="IPR006664">
    <property type="entry name" value="OMP_bac"/>
</dbReference>
<comment type="caution">
    <text evidence="11">The sequence shown here is derived from an EMBL/GenBank/DDBJ whole genome shotgun (WGS) entry which is preliminary data.</text>
</comment>
<evidence type="ECO:0000313" key="14">
    <source>
        <dbReference type="Proteomes" id="UP000278036"/>
    </source>
</evidence>
<dbReference type="Proteomes" id="UP000274097">
    <property type="component" value="Unassembled WGS sequence"/>
</dbReference>
<dbReference type="GO" id="GO:0006811">
    <property type="term" value="P:monoatomic ion transport"/>
    <property type="evidence" value="ECO:0007669"/>
    <property type="project" value="UniProtKB-KW"/>
</dbReference>
<accession>A0A3A9JR26</accession>
<dbReference type="Proteomes" id="UP000278036">
    <property type="component" value="Unassembled WGS sequence"/>
</dbReference>
<dbReference type="GO" id="GO:0009279">
    <property type="term" value="C:cell outer membrane"/>
    <property type="evidence" value="ECO:0007669"/>
    <property type="project" value="UniProtKB-SubCell"/>
</dbReference>
<evidence type="ECO:0000256" key="4">
    <source>
        <dbReference type="ARBA" id="ARBA00022692"/>
    </source>
</evidence>
<keyword evidence="6" id="KW-0626">Porin</keyword>
<evidence type="ECO:0000256" key="1">
    <source>
        <dbReference type="ARBA" id="ARBA00004571"/>
    </source>
</evidence>
<proteinExistence type="predicted"/>
<evidence type="ECO:0000313" key="13">
    <source>
        <dbReference type="Proteomes" id="UP000274097"/>
    </source>
</evidence>
<dbReference type="GO" id="GO:0015288">
    <property type="term" value="F:porin activity"/>
    <property type="evidence" value="ECO:0007669"/>
    <property type="project" value="UniProtKB-KW"/>
</dbReference>
<feature type="domain" description="OmpA-like" evidence="10">
    <location>
        <begin position="204"/>
        <end position="318"/>
    </location>
</feature>
<gene>
    <name evidence="11" type="ORF">D6Z83_25185</name>
    <name evidence="12" type="ORF">EBE87_00515</name>
</gene>
<keyword evidence="7 9" id="KW-0472">Membrane</keyword>
<dbReference type="InterPro" id="IPR050330">
    <property type="entry name" value="Bact_OuterMem_StrucFunc"/>
</dbReference>
<dbReference type="PANTHER" id="PTHR30329:SF21">
    <property type="entry name" value="LIPOPROTEIN YIAD-RELATED"/>
    <property type="match status" value="1"/>
</dbReference>
<dbReference type="InterPro" id="IPR036737">
    <property type="entry name" value="OmpA-like_sf"/>
</dbReference>
<name>A0A3A9JR26_9PROT</name>
<dbReference type="Gene3D" id="2.40.160.20">
    <property type="match status" value="1"/>
</dbReference>
<evidence type="ECO:0000256" key="3">
    <source>
        <dbReference type="ARBA" id="ARBA00022452"/>
    </source>
</evidence>
<dbReference type="PANTHER" id="PTHR30329">
    <property type="entry name" value="STATOR ELEMENT OF FLAGELLAR MOTOR COMPLEX"/>
    <property type="match status" value="1"/>
</dbReference>
<comment type="subcellular location">
    <subcellularLocation>
        <location evidence="1">Cell outer membrane</location>
        <topology evidence="1">Multi-pass membrane protein</topology>
    </subcellularLocation>
</comment>
<sequence length="318" mass="34406">MANVFYDFDLSSIGIPSSAVMPYVGGGIGYVWRDHDNVRGSINVGPASGVTGGLTNGLTNQLVNQLTASLPPETPADVRAEFVQNLRNTLNNELNSVTNSTASAQIRSDDVNGSLAYQGIAGLAFPIRWVPGLAATLEYRFMATEGVKLRTTATARINNGAPTTLYSRNTEFDNYNHSIMLGVRYAFNTPRPAPAVMTDAPAPAAAPVPARTYLVFFDFDRADLTDRARQIITEAAQNANRVQTTRIEVAGHADRAGSPQYNQRLSQRRADAVAAELTRQGIQRSAITVQAFGESRPLVATADGVREPQNRRVEIVLR</sequence>
<dbReference type="InterPro" id="IPR011250">
    <property type="entry name" value="OMP/PagP_B-barrel"/>
</dbReference>
<dbReference type="PRINTS" id="PR01021">
    <property type="entry name" value="OMPADOMAIN"/>
</dbReference>
<dbReference type="OrthoDB" id="189250at2"/>
<evidence type="ECO:0000256" key="6">
    <source>
        <dbReference type="ARBA" id="ARBA00023114"/>
    </source>
</evidence>
<dbReference type="FunCoup" id="A0A3A9JR26">
    <property type="interactions" value="165"/>
</dbReference>
<organism evidence="11 14">
    <name type="scientific">Teichococcus wenyumeiae</name>
    <dbReference type="NCBI Taxonomy" id="2478470"/>
    <lineage>
        <taxon>Bacteria</taxon>
        <taxon>Pseudomonadati</taxon>
        <taxon>Pseudomonadota</taxon>
        <taxon>Alphaproteobacteria</taxon>
        <taxon>Acetobacterales</taxon>
        <taxon>Roseomonadaceae</taxon>
        <taxon>Roseomonas</taxon>
    </lineage>
</organism>
<keyword evidence="8" id="KW-0998">Cell outer membrane</keyword>
<evidence type="ECO:0000256" key="9">
    <source>
        <dbReference type="PROSITE-ProRule" id="PRU00473"/>
    </source>
</evidence>
<dbReference type="Gene3D" id="3.30.1330.60">
    <property type="entry name" value="OmpA-like domain"/>
    <property type="match status" value="1"/>
</dbReference>
<keyword evidence="2" id="KW-0813">Transport</keyword>
<dbReference type="AlphaFoldDB" id="A0A3A9JR26"/>
<evidence type="ECO:0000256" key="7">
    <source>
        <dbReference type="ARBA" id="ARBA00023136"/>
    </source>
</evidence>
<keyword evidence="3" id="KW-1134">Transmembrane beta strand</keyword>
<evidence type="ECO:0000313" key="11">
    <source>
        <dbReference type="EMBL" id="RKK01399.1"/>
    </source>
</evidence>
<protein>
    <submittedName>
        <fullName evidence="11">OmpA family protein</fullName>
    </submittedName>
</protein>
<keyword evidence="4" id="KW-0812">Transmembrane</keyword>
<dbReference type="CDD" id="cd07185">
    <property type="entry name" value="OmpA_C-like"/>
    <property type="match status" value="1"/>
</dbReference>
<dbReference type="PROSITE" id="PS51123">
    <property type="entry name" value="OMPA_2"/>
    <property type="match status" value="1"/>
</dbReference>
<keyword evidence="13" id="KW-1185">Reference proteome</keyword>
<dbReference type="InterPro" id="IPR006665">
    <property type="entry name" value="OmpA-like"/>
</dbReference>
<reference evidence="11 14" key="1">
    <citation type="submission" date="2018-09" db="EMBL/GenBank/DDBJ databases">
        <title>Roseomonas sp. nov., isolated from feces of Tibetan antelopes in the Qinghai-Tibet plateau, China.</title>
        <authorList>
            <person name="Tian Z."/>
        </authorList>
    </citation>
    <scope>NUCLEOTIDE SEQUENCE [LARGE SCALE GENOMIC DNA]</scope>
    <source>
        <strain evidence="12 13">Z23</strain>
        <strain evidence="11 14">Z24</strain>
    </source>
</reference>
<evidence type="ECO:0000256" key="2">
    <source>
        <dbReference type="ARBA" id="ARBA00022448"/>
    </source>
</evidence>
<dbReference type="GO" id="GO:0046930">
    <property type="term" value="C:pore complex"/>
    <property type="evidence" value="ECO:0007669"/>
    <property type="project" value="UniProtKB-KW"/>
</dbReference>
<dbReference type="EMBL" id="RAQU01000279">
    <property type="protein sequence ID" value="RKK01399.1"/>
    <property type="molecule type" value="Genomic_DNA"/>
</dbReference>
<dbReference type="InParanoid" id="A0A3A9JR26"/>
<evidence type="ECO:0000256" key="5">
    <source>
        <dbReference type="ARBA" id="ARBA00023065"/>
    </source>
</evidence>
<dbReference type="SUPFAM" id="SSF56925">
    <property type="entry name" value="OMPA-like"/>
    <property type="match status" value="1"/>
</dbReference>
<evidence type="ECO:0000259" key="10">
    <source>
        <dbReference type="PROSITE" id="PS51123"/>
    </source>
</evidence>
<keyword evidence="5" id="KW-0406">Ion transport</keyword>
<dbReference type="SUPFAM" id="SSF103088">
    <property type="entry name" value="OmpA-like"/>
    <property type="match status" value="1"/>
</dbReference>
<evidence type="ECO:0000313" key="12">
    <source>
        <dbReference type="EMBL" id="RMI27357.1"/>
    </source>
</evidence>
<dbReference type="Pfam" id="PF00691">
    <property type="entry name" value="OmpA"/>
    <property type="match status" value="1"/>
</dbReference>